<dbReference type="Proteomes" id="UP000713904">
    <property type="component" value="Unassembled WGS sequence"/>
</dbReference>
<evidence type="ECO:0000256" key="1">
    <source>
        <dbReference type="SAM" id="Coils"/>
    </source>
</evidence>
<reference evidence="2 3" key="1">
    <citation type="submission" date="2020-05" db="EMBL/GenBank/DDBJ databases">
        <title>Draft genome of xy-202 and genomic insight in genome of the genus Peptostreptococcus.</title>
        <authorList>
            <person name="Zhang Z."/>
        </authorList>
    </citation>
    <scope>NUCLEOTIDE SEQUENCE [LARGE SCALE GENOMIC DNA]</scope>
    <source>
        <strain evidence="2 3">DSM 27025</strain>
    </source>
</reference>
<evidence type="ECO:0000313" key="2">
    <source>
        <dbReference type="EMBL" id="MBC2575212.1"/>
    </source>
</evidence>
<protein>
    <recommendedName>
        <fullName evidence="4">DUF4355 domain-containing protein</fullName>
    </recommendedName>
</protein>
<accession>A0ABR6TIH4</accession>
<name>A0ABR6TIH4_9FIRM</name>
<dbReference type="EMBL" id="JABGBW010000001">
    <property type="protein sequence ID" value="MBC2575212.1"/>
    <property type="molecule type" value="Genomic_DNA"/>
</dbReference>
<keyword evidence="3" id="KW-1185">Reference proteome</keyword>
<organism evidence="2 3">
    <name type="scientific">Peptostreptococcus canis</name>
    <dbReference type="NCBI Taxonomy" id="1159213"/>
    <lineage>
        <taxon>Bacteria</taxon>
        <taxon>Bacillati</taxon>
        <taxon>Bacillota</taxon>
        <taxon>Clostridia</taxon>
        <taxon>Peptostreptococcales</taxon>
        <taxon>Peptostreptococcaceae</taxon>
        <taxon>Peptostreptococcus</taxon>
    </lineage>
</organism>
<dbReference type="RefSeq" id="WP_185623249.1">
    <property type="nucleotide sequence ID" value="NZ_JABGBW010000001.1"/>
</dbReference>
<gene>
    <name evidence="2" type="ORF">HLB29_00740</name>
</gene>
<proteinExistence type="predicted"/>
<feature type="coiled-coil region" evidence="1">
    <location>
        <begin position="17"/>
        <end position="82"/>
    </location>
</feature>
<keyword evidence="1" id="KW-0175">Coiled coil</keyword>
<evidence type="ECO:0008006" key="4">
    <source>
        <dbReference type="Google" id="ProtNLM"/>
    </source>
</evidence>
<comment type="caution">
    <text evidence="2">The sequence shown here is derived from an EMBL/GenBank/DDBJ whole genome shotgun (WGS) entry which is preliminary data.</text>
</comment>
<evidence type="ECO:0000313" key="3">
    <source>
        <dbReference type="Proteomes" id="UP000713904"/>
    </source>
</evidence>
<sequence length="156" mass="17869">MSFKIIETQDQLDKIIADRLERQKTQIEEKYKGFDEVKKANEDLQVEIAGLKEKIDTLNSEKQEHINKVEGLNAKIKNHELSDLKLKIALENNIPYTIAQRLQGETEEEIEADARNMSEYVSNNGIFKAPPLKNLEPAGVNEDTSYKKLLLELEGE</sequence>